<protein>
    <submittedName>
        <fullName evidence="1">Uncharacterized protein</fullName>
    </submittedName>
</protein>
<organism evidence="1 2">
    <name type="scientific">Alloprevotella rava F0323</name>
    <dbReference type="NCBI Taxonomy" id="679199"/>
    <lineage>
        <taxon>Bacteria</taxon>
        <taxon>Pseudomonadati</taxon>
        <taxon>Bacteroidota</taxon>
        <taxon>Bacteroidia</taxon>
        <taxon>Bacteroidales</taxon>
        <taxon>Prevotellaceae</taxon>
        <taxon>Alloprevotella</taxon>
    </lineage>
</organism>
<comment type="caution">
    <text evidence="1">The sequence shown here is derived from an EMBL/GenBank/DDBJ whole genome shotgun (WGS) entry which is preliminary data.</text>
</comment>
<evidence type="ECO:0000313" key="1">
    <source>
        <dbReference type="EMBL" id="EHG24130.1"/>
    </source>
</evidence>
<evidence type="ECO:0000313" key="2">
    <source>
        <dbReference type="Proteomes" id="UP000015993"/>
    </source>
</evidence>
<name>G5G9T0_9BACT</name>
<dbReference type="EMBL" id="ACZK01000010">
    <property type="protein sequence ID" value="EHG24130.1"/>
    <property type="molecule type" value="Genomic_DNA"/>
</dbReference>
<dbReference type="Proteomes" id="UP000015993">
    <property type="component" value="Unassembled WGS sequence"/>
</dbReference>
<accession>G5G9T0</accession>
<reference evidence="1 2" key="1">
    <citation type="submission" date="2011-08" db="EMBL/GenBank/DDBJ databases">
        <title>The Genome Sequence of Prevotella sp. oral taxon 302 str. F0323.</title>
        <authorList>
            <consortium name="The Broad Institute Genome Sequencing Platform"/>
            <person name="Earl A."/>
            <person name="Ward D."/>
            <person name="Feldgarden M."/>
            <person name="Gevers D."/>
            <person name="Izard J."/>
            <person name="Blanton J.M."/>
            <person name="Baranova O.V."/>
            <person name="Tanner A.C."/>
            <person name="Dewhirst F.E."/>
            <person name="Young S.K."/>
            <person name="Zeng Q."/>
            <person name="Gargeya S."/>
            <person name="Fitzgerald M."/>
            <person name="Haas B."/>
            <person name="Abouelleil A."/>
            <person name="Alvarado L."/>
            <person name="Arachchi H.M."/>
            <person name="Berlin A."/>
            <person name="Brown A."/>
            <person name="Chapman S.B."/>
            <person name="Chen Z."/>
            <person name="Dunbar C."/>
            <person name="Freedman E."/>
            <person name="Gearin G."/>
            <person name="Gellesch M."/>
            <person name="Goldberg J."/>
            <person name="Griggs A."/>
            <person name="Gujja S."/>
            <person name="Heiman D."/>
            <person name="Howarth C."/>
            <person name="Larson L."/>
            <person name="Lui A."/>
            <person name="MacDonald P.J.P."/>
            <person name="Montmayeur A."/>
            <person name="Murphy C."/>
            <person name="Neiman D."/>
            <person name="Pearson M."/>
            <person name="Priest M."/>
            <person name="Roberts A."/>
            <person name="Saif S."/>
            <person name="Shea T."/>
            <person name="Shenoy N."/>
            <person name="Sisk P."/>
            <person name="Stolte C."/>
            <person name="Sykes S."/>
            <person name="Wortman J."/>
            <person name="Nusbaum C."/>
            <person name="Birren B."/>
        </authorList>
    </citation>
    <scope>NUCLEOTIDE SEQUENCE [LARGE SCALE GENOMIC DNA]</scope>
    <source>
        <strain evidence="1 2">F0323</strain>
    </source>
</reference>
<sequence length="43" mass="5103">MKEKKLIEMLQYRINRYKEMGNGSMCQNLNQQLQRLMAGKGVQ</sequence>
<dbReference type="AlphaFoldDB" id="G5G9T0"/>
<gene>
    <name evidence="1" type="ORF">HMPREF9332_00331</name>
</gene>
<dbReference type="RefSeq" id="WP_009346742.1">
    <property type="nucleotide sequence ID" value="NZ_JH376827.1"/>
</dbReference>
<proteinExistence type="predicted"/>
<keyword evidence="2" id="KW-1185">Reference proteome</keyword>
<dbReference type="HOGENOM" id="CLU_208282_1_0_10"/>